<evidence type="ECO:0000256" key="5">
    <source>
        <dbReference type="ARBA" id="ARBA00022833"/>
    </source>
</evidence>
<comment type="similarity">
    <text evidence="1 10">Belongs to the beta-class carbonic anhydrase family.</text>
</comment>
<dbReference type="InterPro" id="IPR045066">
    <property type="entry name" value="Beta_CA_cladeB"/>
</dbReference>
<evidence type="ECO:0000256" key="6">
    <source>
        <dbReference type="ARBA" id="ARBA00023239"/>
    </source>
</evidence>
<feature type="binding site" evidence="9">
    <location>
        <position position="100"/>
    </location>
    <ligand>
        <name>Zn(2+)</name>
        <dbReference type="ChEBI" id="CHEBI:29105"/>
    </ligand>
</feature>
<dbReference type="EC" id="4.2.1.1" evidence="2 10"/>
<evidence type="ECO:0000313" key="12">
    <source>
        <dbReference type="Proteomes" id="UP000178082"/>
    </source>
</evidence>
<dbReference type="STRING" id="1817883.A3G31_12025"/>
<evidence type="ECO:0000313" key="11">
    <source>
        <dbReference type="EMBL" id="OGL54329.1"/>
    </source>
</evidence>
<gene>
    <name evidence="11" type="ORF">A3G31_12025</name>
</gene>
<dbReference type="PROSITE" id="PS00704">
    <property type="entry name" value="PROK_CO2_ANHYDRASE_1"/>
    <property type="match status" value="1"/>
</dbReference>
<keyword evidence="4 9" id="KW-0479">Metal-binding</keyword>
<dbReference type="GO" id="GO:0008270">
    <property type="term" value="F:zinc ion binding"/>
    <property type="evidence" value="ECO:0007669"/>
    <property type="project" value="UniProtKB-UniRule"/>
</dbReference>
<dbReference type="PANTHER" id="PTHR11002">
    <property type="entry name" value="CARBONIC ANHYDRASE"/>
    <property type="match status" value="1"/>
</dbReference>
<evidence type="ECO:0000256" key="4">
    <source>
        <dbReference type="ARBA" id="ARBA00022723"/>
    </source>
</evidence>
<evidence type="ECO:0000256" key="3">
    <source>
        <dbReference type="ARBA" id="ARBA00014628"/>
    </source>
</evidence>
<evidence type="ECO:0000256" key="7">
    <source>
        <dbReference type="ARBA" id="ARBA00031969"/>
    </source>
</evidence>
<organism evidence="11 12">
    <name type="scientific">Candidatus Schekmanbacteria bacterium RIFCSPLOWO2_12_FULL_38_15</name>
    <dbReference type="NCBI Taxonomy" id="1817883"/>
    <lineage>
        <taxon>Bacteria</taxon>
        <taxon>Candidatus Schekmaniibacteriota</taxon>
    </lineage>
</organism>
<proteinExistence type="inferred from homology"/>
<keyword evidence="5 9" id="KW-0862">Zinc</keyword>
<dbReference type="CDD" id="cd00884">
    <property type="entry name" value="beta_CA_cladeB"/>
    <property type="match status" value="1"/>
</dbReference>
<feature type="binding site" evidence="9">
    <location>
        <position position="103"/>
    </location>
    <ligand>
        <name>Zn(2+)</name>
        <dbReference type="ChEBI" id="CHEBI:29105"/>
    </ligand>
</feature>
<keyword evidence="6 10" id="KW-0456">Lyase</keyword>
<feature type="binding site" evidence="9">
    <location>
        <position position="39"/>
    </location>
    <ligand>
        <name>Zn(2+)</name>
        <dbReference type="ChEBI" id="CHEBI:29105"/>
    </ligand>
</feature>
<comment type="function">
    <text evidence="10">Reversible hydration of carbon dioxide.</text>
</comment>
<evidence type="ECO:0000256" key="9">
    <source>
        <dbReference type="PIRSR" id="PIRSR601765-1"/>
    </source>
</evidence>
<sequence length="207" mass="23775">MKKLYQGIHKFQESYFKKEENFFNRLSKGQTPEVLFITCADSRIDPNLVTQSKPGELFIVRNVGNIIPPYDAIKDKNSVAAAIEFAVLDLKVTDIIVCGHSNCGAMQALYKDKREFNNMPHLKDWLKIAKPVINAVNTFYSASSTKSRLRITEEENVLFQIKNIQTYPFVDQLLKEGTLHLHGWYYEIKTGNIYAYNPVTNVFKKTS</sequence>
<name>A0A1F7SKN6_9BACT</name>
<dbReference type="GO" id="GO:0004089">
    <property type="term" value="F:carbonate dehydratase activity"/>
    <property type="evidence" value="ECO:0007669"/>
    <property type="project" value="UniProtKB-UniRule"/>
</dbReference>
<feature type="binding site" evidence="9">
    <location>
        <position position="41"/>
    </location>
    <ligand>
        <name>Zn(2+)</name>
        <dbReference type="ChEBI" id="CHEBI:29105"/>
    </ligand>
</feature>
<reference evidence="11 12" key="1">
    <citation type="journal article" date="2016" name="Nat. Commun.">
        <title>Thousands of microbial genomes shed light on interconnected biogeochemical processes in an aquifer system.</title>
        <authorList>
            <person name="Anantharaman K."/>
            <person name="Brown C.T."/>
            <person name="Hug L.A."/>
            <person name="Sharon I."/>
            <person name="Castelle C.J."/>
            <person name="Probst A.J."/>
            <person name="Thomas B.C."/>
            <person name="Singh A."/>
            <person name="Wilkins M.J."/>
            <person name="Karaoz U."/>
            <person name="Brodie E.L."/>
            <person name="Williams K.H."/>
            <person name="Hubbard S.S."/>
            <person name="Banfield J.F."/>
        </authorList>
    </citation>
    <scope>NUCLEOTIDE SEQUENCE [LARGE SCALE GENOMIC DNA]</scope>
</reference>
<evidence type="ECO:0000256" key="2">
    <source>
        <dbReference type="ARBA" id="ARBA00012925"/>
    </source>
</evidence>
<dbReference type="Proteomes" id="UP000178082">
    <property type="component" value="Unassembled WGS sequence"/>
</dbReference>
<dbReference type="PANTHER" id="PTHR11002:SF76">
    <property type="entry name" value="CARBONIC ANHYDRASE"/>
    <property type="match status" value="1"/>
</dbReference>
<evidence type="ECO:0000256" key="1">
    <source>
        <dbReference type="ARBA" id="ARBA00006217"/>
    </source>
</evidence>
<dbReference type="PROSITE" id="PS00705">
    <property type="entry name" value="PROK_CO2_ANHYDRASE_2"/>
    <property type="match status" value="1"/>
</dbReference>
<dbReference type="InterPro" id="IPR001765">
    <property type="entry name" value="Carbonic_anhydrase"/>
</dbReference>
<dbReference type="SUPFAM" id="SSF53056">
    <property type="entry name" value="beta-carbonic anhydrase, cab"/>
    <property type="match status" value="1"/>
</dbReference>
<dbReference type="EMBL" id="MGDI01000014">
    <property type="protein sequence ID" value="OGL54329.1"/>
    <property type="molecule type" value="Genomic_DNA"/>
</dbReference>
<dbReference type="AlphaFoldDB" id="A0A1F7SKN6"/>
<comment type="caution">
    <text evidence="11">The sequence shown here is derived from an EMBL/GenBank/DDBJ whole genome shotgun (WGS) entry which is preliminary data.</text>
</comment>
<evidence type="ECO:0000256" key="8">
    <source>
        <dbReference type="ARBA" id="ARBA00048348"/>
    </source>
</evidence>
<dbReference type="SMART" id="SM00947">
    <property type="entry name" value="Pro_CA"/>
    <property type="match status" value="1"/>
</dbReference>
<dbReference type="InterPro" id="IPR015892">
    <property type="entry name" value="Carbonic_anhydrase_CS"/>
</dbReference>
<dbReference type="Pfam" id="PF00484">
    <property type="entry name" value="Pro_CA"/>
    <property type="match status" value="1"/>
</dbReference>
<accession>A0A1F7SKN6</accession>
<comment type="catalytic activity">
    <reaction evidence="8 10">
        <text>hydrogencarbonate + H(+) = CO2 + H2O</text>
        <dbReference type="Rhea" id="RHEA:10748"/>
        <dbReference type="ChEBI" id="CHEBI:15377"/>
        <dbReference type="ChEBI" id="CHEBI:15378"/>
        <dbReference type="ChEBI" id="CHEBI:16526"/>
        <dbReference type="ChEBI" id="CHEBI:17544"/>
        <dbReference type="EC" id="4.2.1.1"/>
    </reaction>
</comment>
<comment type="cofactor">
    <cofactor evidence="9">
        <name>Zn(2+)</name>
        <dbReference type="ChEBI" id="CHEBI:29105"/>
    </cofactor>
    <text evidence="9">Binds 1 zinc ion per subunit.</text>
</comment>
<dbReference type="Gene3D" id="3.40.1050.10">
    <property type="entry name" value="Carbonic anhydrase"/>
    <property type="match status" value="1"/>
</dbReference>
<protein>
    <recommendedName>
        <fullName evidence="3 10">Carbonic anhydrase</fullName>
        <ecNumber evidence="2 10">4.2.1.1</ecNumber>
    </recommendedName>
    <alternativeName>
        <fullName evidence="7 10">Carbonate dehydratase</fullName>
    </alternativeName>
</protein>
<dbReference type="GO" id="GO:0015976">
    <property type="term" value="P:carbon utilization"/>
    <property type="evidence" value="ECO:0007669"/>
    <property type="project" value="InterPro"/>
</dbReference>
<dbReference type="FunFam" id="3.40.1050.10:FF:000003">
    <property type="entry name" value="Carbonic anhydrase"/>
    <property type="match status" value="1"/>
</dbReference>
<dbReference type="InterPro" id="IPR036874">
    <property type="entry name" value="Carbonic_anhydrase_sf"/>
</dbReference>
<evidence type="ECO:0000256" key="10">
    <source>
        <dbReference type="RuleBase" id="RU003956"/>
    </source>
</evidence>